<proteinExistence type="predicted"/>
<dbReference type="AlphaFoldDB" id="A0A0K8TUC8"/>
<organism evidence="2">
    <name type="scientific">Conus lenavati</name>
    <name type="common">Cone snail</name>
    <dbReference type="NCBI Taxonomy" id="1519839"/>
    <lineage>
        <taxon>Eukaryota</taxon>
        <taxon>Metazoa</taxon>
        <taxon>Spiralia</taxon>
        <taxon>Lophotrochozoa</taxon>
        <taxon>Mollusca</taxon>
        <taxon>Gastropoda</taxon>
        <taxon>Caenogastropoda</taxon>
        <taxon>Neogastropoda</taxon>
        <taxon>Conoidea</taxon>
        <taxon>Conidae</taxon>
        <taxon>Conus</taxon>
        <taxon>Splinoconus</taxon>
    </lineage>
</organism>
<feature type="signal peptide" evidence="1">
    <location>
        <begin position="1"/>
        <end position="18"/>
    </location>
</feature>
<accession>A0A0K8TUC8</accession>
<reference evidence="2" key="1">
    <citation type="submission" date="2015-04" db="EMBL/GenBank/DDBJ databases">
        <authorList>
            <person name="Syromyatnikov M.Y."/>
            <person name="Popov V.N."/>
        </authorList>
    </citation>
    <scope>NUCLEOTIDE SEQUENCE</scope>
    <source>
        <tissue evidence="2">Venom duct</tissue>
    </source>
</reference>
<sequence>MMMRVFIAMLFLLALTEGWPRMYDKNCTTDLNYANGIQCFRAEQCGAIRKVNGELTCYLKCNCVRGDDCLTGEYINWDGNKNIKIFSCPKPWQ</sequence>
<evidence type="ECO:0000256" key="1">
    <source>
        <dbReference type="SAM" id="SignalP"/>
    </source>
</evidence>
<feature type="chain" id="PRO_5005520260" evidence="1">
    <location>
        <begin position="19"/>
        <end position="93"/>
    </location>
</feature>
<evidence type="ECO:0000313" key="2">
    <source>
        <dbReference type="EMBL" id="JAI17861.1"/>
    </source>
</evidence>
<protein>
    <submittedName>
        <fullName evidence="2">Conopeptide</fullName>
    </submittedName>
</protein>
<dbReference type="EMBL" id="GCVH01000032">
    <property type="protein sequence ID" value="JAI17861.1"/>
    <property type="molecule type" value="Transcribed_RNA"/>
</dbReference>
<name>A0A0K8TUC8_CONLV</name>
<keyword evidence="1" id="KW-0732">Signal</keyword>